<reference evidence="2 4" key="1">
    <citation type="submission" date="2015-09" db="EMBL/GenBank/DDBJ databases">
        <authorList>
            <consortium name="Pathogen Informatics"/>
        </authorList>
    </citation>
    <scope>NUCLEOTIDE SEQUENCE [LARGE SCALE GENOMIC DNA]</scope>
    <source>
        <strain evidence="2 4">2789STDY5834846</strain>
    </source>
</reference>
<keyword evidence="1" id="KW-0732">Signal</keyword>
<evidence type="ECO:0000256" key="1">
    <source>
        <dbReference type="SAM" id="SignalP"/>
    </source>
</evidence>
<feature type="chain" id="PRO_5044593233" description="Lipoprotein" evidence="1">
    <location>
        <begin position="19"/>
        <end position="148"/>
    </location>
</feature>
<name>A0A3E5GEJ4_9BACE</name>
<evidence type="ECO:0000313" key="2">
    <source>
        <dbReference type="EMBL" id="CUP38442.1"/>
    </source>
</evidence>
<evidence type="ECO:0000313" key="5">
    <source>
        <dbReference type="Proteomes" id="UP001060104"/>
    </source>
</evidence>
<dbReference type="Proteomes" id="UP001060104">
    <property type="component" value="Chromosome"/>
</dbReference>
<dbReference type="RefSeq" id="WP_011107696.1">
    <property type="nucleotide sequence ID" value="NZ_CABMFH010000008.1"/>
</dbReference>
<organism evidence="2 4">
    <name type="scientific">Bacteroides faecis</name>
    <dbReference type="NCBI Taxonomy" id="674529"/>
    <lineage>
        <taxon>Bacteria</taxon>
        <taxon>Pseudomonadati</taxon>
        <taxon>Bacteroidota</taxon>
        <taxon>Bacteroidia</taxon>
        <taxon>Bacteroidales</taxon>
        <taxon>Bacteroidaceae</taxon>
        <taxon>Bacteroides</taxon>
    </lineage>
</organism>
<reference evidence="3" key="2">
    <citation type="submission" date="2022-08" db="EMBL/GenBank/DDBJ databases">
        <title>Genome Sequencing of Bacteroides fragilis Group Isolates with Nanopore Technology.</title>
        <authorList>
            <person name="Tisza M.J."/>
            <person name="Smith D."/>
            <person name="Dekker J.P."/>
        </authorList>
    </citation>
    <scope>NUCLEOTIDE SEQUENCE</scope>
    <source>
        <strain evidence="3">BFG-527</strain>
    </source>
</reference>
<evidence type="ECO:0008006" key="6">
    <source>
        <dbReference type="Google" id="ProtNLM"/>
    </source>
</evidence>
<feature type="signal peptide" evidence="1">
    <location>
        <begin position="1"/>
        <end position="18"/>
    </location>
</feature>
<proteinExistence type="predicted"/>
<dbReference type="AlphaFoldDB" id="A0A3E5GEJ4"/>
<accession>A0A3E5GEJ4</accession>
<gene>
    <name evidence="2" type="ORF">ERS852461_02453</name>
    <name evidence="3" type="ORF">NXY30_23020</name>
</gene>
<dbReference type="EMBL" id="CP103141">
    <property type="protein sequence ID" value="UVQ73842.1"/>
    <property type="molecule type" value="Genomic_DNA"/>
</dbReference>
<sequence>MKVIKSIAVLSLSACLFACTSKPDLDGFRKVDISNNMLDTMPEGRLSNYKETIEKTYLLGCLVLSTAGSSSESSPAQLKEWKEALSMPDTIKPIYRERLWDFVFYPQITYEVESKYLGIYQRRKTVIKGIGLDMITGEEEKYIKSRQK</sequence>
<dbReference type="EMBL" id="CZAE01000011">
    <property type="protein sequence ID" value="CUP38442.1"/>
    <property type="molecule type" value="Genomic_DNA"/>
</dbReference>
<dbReference type="Proteomes" id="UP000095606">
    <property type="component" value="Unassembled WGS sequence"/>
</dbReference>
<dbReference type="GeneID" id="69591010"/>
<keyword evidence="5" id="KW-1185">Reference proteome</keyword>
<evidence type="ECO:0000313" key="4">
    <source>
        <dbReference type="Proteomes" id="UP000095606"/>
    </source>
</evidence>
<evidence type="ECO:0000313" key="3">
    <source>
        <dbReference type="EMBL" id="UVQ73842.1"/>
    </source>
</evidence>
<accession>A0A174MPZ4</accession>
<protein>
    <recommendedName>
        <fullName evidence="6">Lipoprotein</fullName>
    </recommendedName>
</protein>